<dbReference type="PANTHER" id="PTHR43415">
    <property type="entry name" value="SPERMIDINE N(1)-ACETYLTRANSFERASE"/>
    <property type="match status" value="1"/>
</dbReference>
<comment type="caution">
    <text evidence="2">The sequence shown here is derived from an EMBL/GenBank/DDBJ whole genome shotgun (WGS) entry which is preliminary data.</text>
</comment>
<accession>A0A431UUI7</accession>
<sequence length="173" mass="20546">MNMLQNNKIQLKIIEKEDLDLIQKWNNNFNITQYTTLTSFFPRNRDEELSWYERKYKDNSARIFMIVIKENDTKIGFISFSNLDYRNQKAMLSIVIGEEEYQGKGYASDSLKILEDYLKHEINIRKISVQILGFNKPSIGLFKKNGYLEEGILKSEVYRFGKYQDLLILSKFL</sequence>
<keyword evidence="2" id="KW-0808">Transferase</keyword>
<proteinExistence type="predicted"/>
<gene>
    <name evidence="2" type="ORF">EKG35_05880</name>
</gene>
<protein>
    <submittedName>
        <fullName evidence="2">N-acetyltransferase</fullName>
    </submittedName>
</protein>
<dbReference type="InterPro" id="IPR000182">
    <property type="entry name" value="GNAT_dom"/>
</dbReference>
<feature type="domain" description="N-acetyltransferase" evidence="1">
    <location>
        <begin position="9"/>
        <end position="173"/>
    </location>
</feature>
<dbReference type="OrthoDB" id="9795206at2"/>
<dbReference type="SUPFAM" id="SSF55729">
    <property type="entry name" value="Acyl-CoA N-acyltransferases (Nat)"/>
    <property type="match status" value="1"/>
</dbReference>
<dbReference type="PROSITE" id="PS51186">
    <property type="entry name" value="GNAT"/>
    <property type="match status" value="1"/>
</dbReference>
<evidence type="ECO:0000313" key="3">
    <source>
        <dbReference type="Proteomes" id="UP000276349"/>
    </source>
</evidence>
<dbReference type="Gene3D" id="3.40.630.30">
    <property type="match status" value="1"/>
</dbReference>
<reference evidence="2 3" key="1">
    <citation type="submission" date="2018-12" db="EMBL/GenBank/DDBJ databases">
        <authorList>
            <person name="Yu L."/>
        </authorList>
    </citation>
    <scope>NUCLEOTIDE SEQUENCE [LARGE SCALE GENOMIC DNA]</scope>
    <source>
        <strain evidence="2 3">S5H2222</strain>
    </source>
</reference>
<keyword evidence="3" id="KW-1185">Reference proteome</keyword>
<dbReference type="PANTHER" id="PTHR43415:SF3">
    <property type="entry name" value="GNAT-FAMILY ACETYLTRANSFERASE"/>
    <property type="match status" value="1"/>
</dbReference>
<dbReference type="EMBL" id="RXNR01000012">
    <property type="protein sequence ID" value="RTQ94285.1"/>
    <property type="molecule type" value="Genomic_DNA"/>
</dbReference>
<dbReference type="CDD" id="cd04301">
    <property type="entry name" value="NAT_SF"/>
    <property type="match status" value="1"/>
</dbReference>
<dbReference type="Proteomes" id="UP000276349">
    <property type="component" value="Unassembled WGS sequence"/>
</dbReference>
<organism evidence="2 3">
    <name type="scientific">Lysinibacillus telephonicus</name>
    <dbReference type="NCBI Taxonomy" id="1714840"/>
    <lineage>
        <taxon>Bacteria</taxon>
        <taxon>Bacillati</taxon>
        <taxon>Bacillota</taxon>
        <taxon>Bacilli</taxon>
        <taxon>Bacillales</taxon>
        <taxon>Bacillaceae</taxon>
        <taxon>Lysinibacillus</taxon>
    </lineage>
</organism>
<evidence type="ECO:0000259" key="1">
    <source>
        <dbReference type="PROSITE" id="PS51186"/>
    </source>
</evidence>
<evidence type="ECO:0000313" key="2">
    <source>
        <dbReference type="EMBL" id="RTQ94285.1"/>
    </source>
</evidence>
<dbReference type="InterPro" id="IPR016181">
    <property type="entry name" value="Acyl_CoA_acyltransferase"/>
</dbReference>
<name>A0A431UUI7_9BACI</name>
<dbReference type="AlphaFoldDB" id="A0A431UUI7"/>
<dbReference type="Pfam" id="PF13302">
    <property type="entry name" value="Acetyltransf_3"/>
    <property type="match status" value="1"/>
</dbReference>
<dbReference type="GO" id="GO:0016747">
    <property type="term" value="F:acyltransferase activity, transferring groups other than amino-acyl groups"/>
    <property type="evidence" value="ECO:0007669"/>
    <property type="project" value="InterPro"/>
</dbReference>